<keyword evidence="3" id="KW-1185">Reference proteome</keyword>
<proteinExistence type="predicted"/>
<accession>A0AAV0ZRC1</accession>
<dbReference type="AlphaFoldDB" id="A0AAV0ZRC1"/>
<gene>
    <name evidence="2" type="ORF">VFH_II126960</name>
</gene>
<feature type="domain" description="Reverse transcriptase zinc-binding" evidence="1">
    <location>
        <begin position="51"/>
        <end position="123"/>
    </location>
</feature>
<evidence type="ECO:0000313" key="2">
    <source>
        <dbReference type="EMBL" id="CAI8598427.1"/>
    </source>
</evidence>
<protein>
    <recommendedName>
        <fullName evidence="1">Reverse transcriptase zinc-binding domain-containing protein</fullName>
    </recommendedName>
</protein>
<evidence type="ECO:0000313" key="3">
    <source>
        <dbReference type="Proteomes" id="UP001157006"/>
    </source>
</evidence>
<dbReference type="Pfam" id="PF13966">
    <property type="entry name" value="zf-RVT"/>
    <property type="match status" value="1"/>
</dbReference>
<reference evidence="2 3" key="1">
    <citation type="submission" date="2023-01" db="EMBL/GenBank/DDBJ databases">
        <authorList>
            <person name="Kreplak J."/>
        </authorList>
    </citation>
    <scope>NUCLEOTIDE SEQUENCE [LARGE SCALE GENOMIC DNA]</scope>
</reference>
<dbReference type="EMBL" id="OX451737">
    <property type="protein sequence ID" value="CAI8598427.1"/>
    <property type="molecule type" value="Genomic_DNA"/>
</dbReference>
<evidence type="ECO:0000259" key="1">
    <source>
        <dbReference type="Pfam" id="PF13966"/>
    </source>
</evidence>
<name>A0AAV0ZRC1_VICFA</name>
<organism evidence="2 3">
    <name type="scientific">Vicia faba</name>
    <name type="common">Broad bean</name>
    <name type="synonym">Faba vulgaris</name>
    <dbReference type="NCBI Taxonomy" id="3906"/>
    <lineage>
        <taxon>Eukaryota</taxon>
        <taxon>Viridiplantae</taxon>
        <taxon>Streptophyta</taxon>
        <taxon>Embryophyta</taxon>
        <taxon>Tracheophyta</taxon>
        <taxon>Spermatophyta</taxon>
        <taxon>Magnoliopsida</taxon>
        <taxon>eudicotyledons</taxon>
        <taxon>Gunneridae</taxon>
        <taxon>Pentapetalae</taxon>
        <taxon>rosids</taxon>
        <taxon>fabids</taxon>
        <taxon>Fabales</taxon>
        <taxon>Fabaceae</taxon>
        <taxon>Papilionoideae</taxon>
        <taxon>50 kb inversion clade</taxon>
        <taxon>NPAAA clade</taxon>
        <taxon>Hologalegina</taxon>
        <taxon>IRL clade</taxon>
        <taxon>Fabeae</taxon>
        <taxon>Vicia</taxon>
    </lineage>
</organism>
<dbReference type="Proteomes" id="UP001157006">
    <property type="component" value="Chromosome 2"/>
</dbReference>
<sequence>MINAEGWDGGLWCCNFRDFVVSQTVVDNFQLEEVHSLLSNVDIVQDMKDEFAWMRETNEDFSVKSCFVALNSRLTFNRLPTRDQLVRRGIVIDDREKSCVFCFREEQSKAHLFGLCVVTRRIWSNGGIWLGRNLELSNEELASFILNCHKVKKKKIRTLLGWFGWLSLGIFG</sequence>
<dbReference type="InterPro" id="IPR026960">
    <property type="entry name" value="RVT-Znf"/>
</dbReference>